<evidence type="ECO:0000313" key="3">
    <source>
        <dbReference type="EMBL" id="PRY20100.1"/>
    </source>
</evidence>
<comment type="caution">
    <text evidence="3">The sequence shown here is derived from an EMBL/GenBank/DDBJ whole genome shotgun (WGS) entry which is preliminary data.</text>
</comment>
<feature type="coiled-coil region" evidence="1">
    <location>
        <begin position="238"/>
        <end position="328"/>
    </location>
</feature>
<dbReference type="EMBL" id="PVTD01000015">
    <property type="protein sequence ID" value="PRY20100.1"/>
    <property type="molecule type" value="Genomic_DNA"/>
</dbReference>
<gene>
    <name evidence="3" type="ORF">CLV78_11549</name>
</gene>
<name>A0A2T0RG63_9RHOB</name>
<organism evidence="3 4">
    <name type="scientific">Aliiruegeria haliotis</name>
    <dbReference type="NCBI Taxonomy" id="1280846"/>
    <lineage>
        <taxon>Bacteria</taxon>
        <taxon>Pseudomonadati</taxon>
        <taxon>Pseudomonadota</taxon>
        <taxon>Alphaproteobacteria</taxon>
        <taxon>Rhodobacterales</taxon>
        <taxon>Roseobacteraceae</taxon>
        <taxon>Aliiruegeria</taxon>
    </lineage>
</organism>
<evidence type="ECO:0008006" key="5">
    <source>
        <dbReference type="Google" id="ProtNLM"/>
    </source>
</evidence>
<evidence type="ECO:0000256" key="1">
    <source>
        <dbReference type="SAM" id="Coils"/>
    </source>
</evidence>
<dbReference type="RefSeq" id="WP_211301054.1">
    <property type="nucleotide sequence ID" value="NZ_PVTD01000015.1"/>
</dbReference>
<keyword evidence="1" id="KW-0175">Coiled coil</keyword>
<evidence type="ECO:0000313" key="4">
    <source>
        <dbReference type="Proteomes" id="UP000239480"/>
    </source>
</evidence>
<protein>
    <recommendedName>
        <fullName evidence="5">AAA domain-containing protein</fullName>
    </recommendedName>
</protein>
<keyword evidence="4" id="KW-1185">Reference proteome</keyword>
<reference evidence="3 4" key="1">
    <citation type="submission" date="2018-03" db="EMBL/GenBank/DDBJ databases">
        <title>Genomic Encyclopedia of Archaeal and Bacterial Type Strains, Phase II (KMG-II): from individual species to whole genera.</title>
        <authorList>
            <person name="Goeker M."/>
        </authorList>
    </citation>
    <scope>NUCLEOTIDE SEQUENCE [LARGE SCALE GENOMIC DNA]</scope>
    <source>
        <strain evidence="3 4">DSM 29328</strain>
    </source>
</reference>
<feature type="region of interest" description="Disordered" evidence="2">
    <location>
        <begin position="409"/>
        <end position="438"/>
    </location>
</feature>
<dbReference type="AlphaFoldDB" id="A0A2T0RG63"/>
<dbReference type="Gene3D" id="3.40.50.300">
    <property type="entry name" value="P-loop containing nucleotide triphosphate hydrolases"/>
    <property type="match status" value="1"/>
</dbReference>
<dbReference type="InterPro" id="IPR027417">
    <property type="entry name" value="P-loop_NTPase"/>
</dbReference>
<dbReference type="Proteomes" id="UP000239480">
    <property type="component" value="Unassembled WGS sequence"/>
</dbReference>
<proteinExistence type="predicted"/>
<accession>A0A2T0RG63</accession>
<sequence length="438" mass="48834">MSGSWLEEISAKTNLTLEQASVRLHRWGVVPDRPARPARSIVIERIAFSGEKKGKTTGTIDFEWADVGPGVWAVTSDRNLVGKSTVLEVVLWCLRGSPKNLQADVRGWLAKVRLDFAVDDESYRVAFELKDDRPVGRLERRAPNGTYHQLDEFASDDGFELVVSRFMMDALDLDPLPAMQGRDGEKEVVQHGWAALSNAFYFGGDHKILLGDTSMAGLPARMLQMYIGLPWASTKTFVATASKEIEQKRAKAEKALERSRSEAQVARARLEAELAAAQKNLADLPSETTSAEALNKAGEAVAEATRRMSELQARAADVEADADRVRRVAMDDERAVRDLRETIVATQFFNGLNPECCPRCETHVTKARVRAETTELVCSLCAESIPEDRFEDLSETLHEAEARAVASKAPLTVQQRMQEPPKQLLKLRRDHSRMREHP</sequence>
<evidence type="ECO:0000256" key="2">
    <source>
        <dbReference type="SAM" id="MobiDB-lite"/>
    </source>
</evidence>